<dbReference type="GO" id="GO:0034116">
    <property type="term" value="P:positive regulation of heterotypic cell-cell adhesion"/>
    <property type="evidence" value="ECO:0007669"/>
    <property type="project" value="TreeGrafter"/>
</dbReference>
<dbReference type="GO" id="GO:0005577">
    <property type="term" value="C:fibrinogen complex"/>
    <property type="evidence" value="ECO:0007669"/>
    <property type="project" value="TreeGrafter"/>
</dbReference>
<feature type="non-terminal residue" evidence="6">
    <location>
        <position position="68"/>
    </location>
</feature>
<dbReference type="PANTHER" id="PTHR47221">
    <property type="entry name" value="FIBRINOGEN ALPHA CHAIN"/>
    <property type="match status" value="1"/>
</dbReference>
<evidence type="ECO:0000313" key="6">
    <source>
        <dbReference type="EMBL" id="CAF5052555.1"/>
    </source>
</evidence>
<dbReference type="GO" id="GO:0030674">
    <property type="term" value="F:protein-macromolecule adaptor activity"/>
    <property type="evidence" value="ECO:0007669"/>
    <property type="project" value="TreeGrafter"/>
</dbReference>
<protein>
    <recommendedName>
        <fullName evidence="5">Fibrinogen C-terminal domain-containing protein</fullName>
    </recommendedName>
</protein>
<name>A0A822CUU0_9BILA</name>
<accession>A0A822CUU0</accession>
<dbReference type="InterPro" id="IPR014716">
    <property type="entry name" value="Fibrinogen_a/b/g_C_1"/>
</dbReference>
<gene>
    <name evidence="6" type="ORF">QYT958_LOCUS42147</name>
</gene>
<feature type="non-terminal residue" evidence="6">
    <location>
        <position position="1"/>
    </location>
</feature>
<keyword evidence="4" id="KW-0325">Glycoprotein</keyword>
<evidence type="ECO:0000313" key="7">
    <source>
        <dbReference type="Proteomes" id="UP000663848"/>
    </source>
</evidence>
<reference evidence="6" key="1">
    <citation type="submission" date="2021-02" db="EMBL/GenBank/DDBJ databases">
        <authorList>
            <person name="Nowell W R."/>
        </authorList>
    </citation>
    <scope>NUCLEOTIDE SEQUENCE</scope>
</reference>
<evidence type="ECO:0000259" key="5">
    <source>
        <dbReference type="PROSITE" id="PS51406"/>
    </source>
</evidence>
<dbReference type="Gene3D" id="3.90.215.10">
    <property type="entry name" value="Gamma Fibrinogen, chain A, domain 1"/>
    <property type="match status" value="1"/>
</dbReference>
<dbReference type="InterPro" id="IPR002181">
    <property type="entry name" value="Fibrinogen_a/b/g_C_dom"/>
</dbReference>
<dbReference type="Pfam" id="PF00147">
    <property type="entry name" value="Fibrinogen_C"/>
    <property type="match status" value="1"/>
</dbReference>
<dbReference type="Proteomes" id="UP000663848">
    <property type="component" value="Unassembled WGS sequence"/>
</dbReference>
<dbReference type="PANTHER" id="PTHR47221:SF5">
    <property type="entry name" value="FIBRINOGEN C-TERMINAL DOMAIN-CONTAINING PROTEIN"/>
    <property type="match status" value="1"/>
</dbReference>
<dbReference type="InterPro" id="IPR037579">
    <property type="entry name" value="FIB_ANG-like"/>
</dbReference>
<evidence type="ECO:0000256" key="3">
    <source>
        <dbReference type="ARBA" id="ARBA00023157"/>
    </source>
</evidence>
<comment type="subcellular location">
    <subcellularLocation>
        <location evidence="1">Secreted</location>
    </subcellularLocation>
</comment>
<evidence type="ECO:0000256" key="4">
    <source>
        <dbReference type="ARBA" id="ARBA00023180"/>
    </source>
</evidence>
<evidence type="ECO:0000256" key="1">
    <source>
        <dbReference type="ARBA" id="ARBA00004613"/>
    </source>
</evidence>
<dbReference type="PROSITE" id="PS51406">
    <property type="entry name" value="FIBRINOGEN_C_2"/>
    <property type="match status" value="1"/>
</dbReference>
<dbReference type="SUPFAM" id="SSF56496">
    <property type="entry name" value="Fibrinogen C-terminal domain-like"/>
    <property type="match status" value="1"/>
</dbReference>
<dbReference type="GO" id="GO:0005201">
    <property type="term" value="F:extracellular matrix structural constituent"/>
    <property type="evidence" value="ECO:0007669"/>
    <property type="project" value="TreeGrafter"/>
</dbReference>
<keyword evidence="3" id="KW-1015">Disulfide bond</keyword>
<dbReference type="EMBL" id="CAJOBR010051775">
    <property type="protein sequence ID" value="CAF5052555.1"/>
    <property type="molecule type" value="Genomic_DNA"/>
</dbReference>
<feature type="domain" description="Fibrinogen C-terminal" evidence="5">
    <location>
        <begin position="1"/>
        <end position="68"/>
    </location>
</feature>
<dbReference type="AlphaFoldDB" id="A0A822CUU0"/>
<comment type="caution">
    <text evidence="6">The sequence shown here is derived from an EMBL/GenBank/DDBJ whole genome shotgun (WGS) entry which is preliminary data.</text>
</comment>
<sequence>CDDVFSQQLSPVHEGIFRIKPRFETESFDVKCIFENNIGWTVIQRRINGTIDFYRRWNDYKNGFGDLQ</sequence>
<proteinExistence type="predicted"/>
<evidence type="ECO:0000256" key="2">
    <source>
        <dbReference type="ARBA" id="ARBA00022525"/>
    </source>
</evidence>
<organism evidence="6 7">
    <name type="scientific">Rotaria socialis</name>
    <dbReference type="NCBI Taxonomy" id="392032"/>
    <lineage>
        <taxon>Eukaryota</taxon>
        <taxon>Metazoa</taxon>
        <taxon>Spiralia</taxon>
        <taxon>Gnathifera</taxon>
        <taxon>Rotifera</taxon>
        <taxon>Eurotatoria</taxon>
        <taxon>Bdelloidea</taxon>
        <taxon>Philodinida</taxon>
        <taxon>Philodinidae</taxon>
        <taxon>Rotaria</taxon>
    </lineage>
</organism>
<dbReference type="InterPro" id="IPR036056">
    <property type="entry name" value="Fibrinogen-like_C"/>
</dbReference>
<keyword evidence="2" id="KW-0964">Secreted</keyword>